<proteinExistence type="predicted"/>
<dbReference type="Proteomes" id="UP001183629">
    <property type="component" value="Unassembled WGS sequence"/>
</dbReference>
<organism evidence="2 3">
    <name type="scientific">Catenuloplanes niger</name>
    <dbReference type="NCBI Taxonomy" id="587534"/>
    <lineage>
        <taxon>Bacteria</taxon>
        <taxon>Bacillati</taxon>
        <taxon>Actinomycetota</taxon>
        <taxon>Actinomycetes</taxon>
        <taxon>Micromonosporales</taxon>
        <taxon>Micromonosporaceae</taxon>
        <taxon>Catenuloplanes</taxon>
    </lineage>
</organism>
<gene>
    <name evidence="2" type="ORF">J2S44_003882</name>
</gene>
<dbReference type="SUPFAM" id="SSF49899">
    <property type="entry name" value="Concanavalin A-like lectins/glucanases"/>
    <property type="match status" value="1"/>
</dbReference>
<dbReference type="Gene3D" id="2.60.120.200">
    <property type="match status" value="1"/>
</dbReference>
<accession>A0AAE3ZPN2</accession>
<protein>
    <recommendedName>
        <fullName evidence="4">Concanavalin A-like lectin/glucanase superfamily protein</fullName>
    </recommendedName>
</protein>
<sequence>MAAVAVGGAVLALLTGAIVVSGGEPTPSVPTPAPSSASPSAAPTLSAYAAPTLSAYAAEPFVDDGGIEVVPPADEPAPTEVARVAPRPVTVRYTFDGGAGRQFLDVTGRYGMRARTAAGGALRLTRHGGGWAATFPARCTALPQNCPRAILEGGDPVTLNPGTRRLRYGASVLMRPTDTADGANVVQKGFSVGGGTQYKLQVDGLDGRPSCVVASPARIYRVVAPVRVADGRWHAVGCVRNGGALSINVDGVARGTTKLPARLSIANTEPLRIGGKSVTANNDQYAGQVDDVYVTIN</sequence>
<dbReference type="InterPro" id="IPR001791">
    <property type="entry name" value="Laminin_G"/>
</dbReference>
<feature type="region of interest" description="Disordered" evidence="1">
    <location>
        <begin position="23"/>
        <end position="42"/>
    </location>
</feature>
<reference evidence="2 3" key="1">
    <citation type="submission" date="2023-07" db="EMBL/GenBank/DDBJ databases">
        <title>Sequencing the genomes of 1000 actinobacteria strains.</title>
        <authorList>
            <person name="Klenk H.-P."/>
        </authorList>
    </citation>
    <scope>NUCLEOTIDE SEQUENCE [LARGE SCALE GENOMIC DNA]</scope>
    <source>
        <strain evidence="2 3">DSM 44711</strain>
    </source>
</reference>
<dbReference type="CDD" id="cd00110">
    <property type="entry name" value="LamG"/>
    <property type="match status" value="1"/>
</dbReference>
<dbReference type="InterPro" id="IPR013320">
    <property type="entry name" value="ConA-like_dom_sf"/>
</dbReference>
<dbReference type="AlphaFoldDB" id="A0AAE3ZPN2"/>
<dbReference type="Pfam" id="PF13385">
    <property type="entry name" value="Laminin_G_3"/>
    <property type="match status" value="1"/>
</dbReference>
<evidence type="ECO:0008006" key="4">
    <source>
        <dbReference type="Google" id="ProtNLM"/>
    </source>
</evidence>
<evidence type="ECO:0000313" key="3">
    <source>
        <dbReference type="Proteomes" id="UP001183629"/>
    </source>
</evidence>
<name>A0AAE3ZPN2_9ACTN</name>
<evidence type="ECO:0000313" key="2">
    <source>
        <dbReference type="EMBL" id="MDR7323632.1"/>
    </source>
</evidence>
<comment type="caution">
    <text evidence="2">The sequence shown here is derived from an EMBL/GenBank/DDBJ whole genome shotgun (WGS) entry which is preliminary data.</text>
</comment>
<dbReference type="EMBL" id="JAVDYC010000001">
    <property type="protein sequence ID" value="MDR7323632.1"/>
    <property type="molecule type" value="Genomic_DNA"/>
</dbReference>
<evidence type="ECO:0000256" key="1">
    <source>
        <dbReference type="SAM" id="MobiDB-lite"/>
    </source>
</evidence>
<dbReference type="RefSeq" id="WP_310415832.1">
    <property type="nucleotide sequence ID" value="NZ_JAVDYC010000001.1"/>
</dbReference>
<keyword evidence="3" id="KW-1185">Reference proteome</keyword>